<dbReference type="Proteomes" id="UP000729402">
    <property type="component" value="Unassembled WGS sequence"/>
</dbReference>
<name>A0A8J5WY95_ZIZPA</name>
<comment type="caution">
    <text evidence="2">The sequence shown here is derived from an EMBL/GenBank/DDBJ whole genome shotgun (WGS) entry which is preliminary data.</text>
</comment>
<reference evidence="2" key="1">
    <citation type="journal article" date="2021" name="bioRxiv">
        <title>Whole Genome Assembly and Annotation of Northern Wild Rice, Zizania palustris L., Supports a Whole Genome Duplication in the Zizania Genus.</title>
        <authorList>
            <person name="Haas M."/>
            <person name="Kono T."/>
            <person name="Macchietto M."/>
            <person name="Millas R."/>
            <person name="McGilp L."/>
            <person name="Shao M."/>
            <person name="Duquette J."/>
            <person name="Hirsch C.N."/>
            <person name="Kimball J."/>
        </authorList>
    </citation>
    <scope>NUCLEOTIDE SEQUENCE</scope>
    <source>
        <tissue evidence="2">Fresh leaf tissue</tissue>
    </source>
</reference>
<organism evidence="2 3">
    <name type="scientific">Zizania palustris</name>
    <name type="common">Northern wild rice</name>
    <dbReference type="NCBI Taxonomy" id="103762"/>
    <lineage>
        <taxon>Eukaryota</taxon>
        <taxon>Viridiplantae</taxon>
        <taxon>Streptophyta</taxon>
        <taxon>Embryophyta</taxon>
        <taxon>Tracheophyta</taxon>
        <taxon>Spermatophyta</taxon>
        <taxon>Magnoliopsida</taxon>
        <taxon>Liliopsida</taxon>
        <taxon>Poales</taxon>
        <taxon>Poaceae</taxon>
        <taxon>BOP clade</taxon>
        <taxon>Oryzoideae</taxon>
        <taxon>Oryzeae</taxon>
        <taxon>Zizaniinae</taxon>
        <taxon>Zizania</taxon>
    </lineage>
</organism>
<dbReference type="AlphaFoldDB" id="A0A8J5WY95"/>
<proteinExistence type="predicted"/>
<accession>A0A8J5WY95</accession>
<dbReference type="EMBL" id="JAAALK010000079">
    <property type="protein sequence ID" value="KAG8100186.1"/>
    <property type="molecule type" value="Genomic_DNA"/>
</dbReference>
<sequence length="130" mass="14489">MKDHSLKKDGSVYDKEKLAEEDQVLLPTNQNDEIVNMGMTDEEMVDHLQMAEFKLVGMDLDVNLIASESLHRDEVLNDDVNSGLGKEVEGQGKIDDHDFTIQNSNDDVEGQGKIDGHDFTIQNSNDDGVI</sequence>
<reference evidence="2" key="2">
    <citation type="submission" date="2021-02" db="EMBL/GenBank/DDBJ databases">
        <authorList>
            <person name="Kimball J.A."/>
            <person name="Haas M.W."/>
            <person name="Macchietto M."/>
            <person name="Kono T."/>
            <person name="Duquette J."/>
            <person name="Shao M."/>
        </authorList>
    </citation>
    <scope>NUCLEOTIDE SEQUENCE</scope>
    <source>
        <tissue evidence="2">Fresh leaf tissue</tissue>
    </source>
</reference>
<evidence type="ECO:0000313" key="3">
    <source>
        <dbReference type="Proteomes" id="UP000729402"/>
    </source>
</evidence>
<gene>
    <name evidence="2" type="ORF">GUJ93_ZPchr0013g37062</name>
</gene>
<feature type="region of interest" description="Disordered" evidence="1">
    <location>
        <begin position="89"/>
        <end position="130"/>
    </location>
</feature>
<protein>
    <submittedName>
        <fullName evidence="2">Uncharacterized protein</fullName>
    </submittedName>
</protein>
<evidence type="ECO:0000256" key="1">
    <source>
        <dbReference type="SAM" id="MobiDB-lite"/>
    </source>
</evidence>
<keyword evidence="3" id="KW-1185">Reference proteome</keyword>
<feature type="compositionally biased region" description="Polar residues" evidence="1">
    <location>
        <begin position="120"/>
        <end position="130"/>
    </location>
</feature>
<evidence type="ECO:0000313" key="2">
    <source>
        <dbReference type="EMBL" id="KAG8100186.1"/>
    </source>
</evidence>
<feature type="compositionally biased region" description="Basic and acidic residues" evidence="1">
    <location>
        <begin position="89"/>
        <end position="99"/>
    </location>
</feature>